<reference evidence="3" key="2">
    <citation type="submission" date="2021-01" db="EMBL/GenBank/DDBJ databases">
        <authorList>
            <person name="Kang M."/>
        </authorList>
    </citation>
    <scope>NUCLEOTIDE SEQUENCE</scope>
    <source>
        <strain evidence="3">KACC 17527</strain>
    </source>
</reference>
<dbReference type="Proteomes" id="UP000630528">
    <property type="component" value="Unassembled WGS sequence"/>
</dbReference>
<dbReference type="PROSITE" id="PS50005">
    <property type="entry name" value="TPR"/>
    <property type="match status" value="1"/>
</dbReference>
<keyword evidence="2" id="KW-0732">Signal</keyword>
<proteinExistence type="predicted"/>
<protein>
    <submittedName>
        <fullName evidence="3">Tetratricopeptide repeat protein</fullName>
    </submittedName>
</protein>
<sequence length="161" mass="17670">MKHHLVAIACGFVLAWPVAALAAGGGGDEAPPSARSKDPDYAAGMAAVKSKDWNQVVARMGTYTQREPNDADAWNELGHAQRRLGHMQPAFDAYGKALKIDPKHRGAHEYLGEAYLQVGDLSKAEQELKTLDKLCFLPCEEYTDLKRSVEEYRKGKQAKAS</sequence>
<feature type="repeat" description="TPR" evidence="1">
    <location>
        <begin position="71"/>
        <end position="104"/>
    </location>
</feature>
<dbReference type="Gene3D" id="1.25.40.10">
    <property type="entry name" value="Tetratricopeptide repeat domain"/>
    <property type="match status" value="1"/>
</dbReference>
<keyword evidence="1" id="KW-0802">TPR repeat</keyword>
<name>A0A934TVW7_9BURK</name>
<comment type="caution">
    <text evidence="3">The sequence shown here is derived from an EMBL/GenBank/DDBJ whole genome shotgun (WGS) entry which is preliminary data.</text>
</comment>
<evidence type="ECO:0000313" key="3">
    <source>
        <dbReference type="EMBL" id="MBK6008532.1"/>
    </source>
</evidence>
<organism evidence="3 4">
    <name type="scientific">Ramlibacter ginsenosidimutans</name>
    <dbReference type="NCBI Taxonomy" id="502333"/>
    <lineage>
        <taxon>Bacteria</taxon>
        <taxon>Pseudomonadati</taxon>
        <taxon>Pseudomonadota</taxon>
        <taxon>Betaproteobacteria</taxon>
        <taxon>Burkholderiales</taxon>
        <taxon>Comamonadaceae</taxon>
        <taxon>Ramlibacter</taxon>
    </lineage>
</organism>
<feature type="chain" id="PRO_5036897648" evidence="2">
    <location>
        <begin position="23"/>
        <end position="161"/>
    </location>
</feature>
<keyword evidence="4" id="KW-1185">Reference proteome</keyword>
<evidence type="ECO:0000313" key="4">
    <source>
        <dbReference type="Proteomes" id="UP000630528"/>
    </source>
</evidence>
<dbReference type="EMBL" id="JAEPWM010000010">
    <property type="protein sequence ID" value="MBK6008532.1"/>
    <property type="molecule type" value="Genomic_DNA"/>
</dbReference>
<accession>A0A934TVW7</accession>
<reference evidence="3" key="1">
    <citation type="journal article" date="2012" name="J. Microbiol. Biotechnol.">
        <title>Ramlibacter ginsenosidimutans sp. nov., with ginsenoside-converting activity.</title>
        <authorList>
            <person name="Wang L."/>
            <person name="An D.S."/>
            <person name="Kim S.G."/>
            <person name="Jin F.X."/>
            <person name="Kim S.C."/>
            <person name="Lee S.T."/>
            <person name="Im W.T."/>
        </authorList>
    </citation>
    <scope>NUCLEOTIDE SEQUENCE</scope>
    <source>
        <strain evidence="3">KACC 17527</strain>
    </source>
</reference>
<dbReference type="SUPFAM" id="SSF48452">
    <property type="entry name" value="TPR-like"/>
    <property type="match status" value="1"/>
</dbReference>
<dbReference type="PROSITE" id="PS50293">
    <property type="entry name" value="TPR_REGION"/>
    <property type="match status" value="1"/>
</dbReference>
<dbReference type="SMART" id="SM00028">
    <property type="entry name" value="TPR"/>
    <property type="match status" value="1"/>
</dbReference>
<dbReference type="InterPro" id="IPR011990">
    <property type="entry name" value="TPR-like_helical_dom_sf"/>
</dbReference>
<dbReference type="RefSeq" id="WP_201175977.1">
    <property type="nucleotide sequence ID" value="NZ_JAEPWM010000010.1"/>
</dbReference>
<dbReference type="AlphaFoldDB" id="A0A934TVW7"/>
<evidence type="ECO:0000256" key="2">
    <source>
        <dbReference type="SAM" id="SignalP"/>
    </source>
</evidence>
<dbReference type="InterPro" id="IPR019734">
    <property type="entry name" value="TPR_rpt"/>
</dbReference>
<gene>
    <name evidence="3" type="ORF">JJB11_20720</name>
</gene>
<dbReference type="Pfam" id="PF00515">
    <property type="entry name" value="TPR_1"/>
    <property type="match status" value="1"/>
</dbReference>
<evidence type="ECO:0000256" key="1">
    <source>
        <dbReference type="PROSITE-ProRule" id="PRU00339"/>
    </source>
</evidence>
<feature type="signal peptide" evidence="2">
    <location>
        <begin position="1"/>
        <end position="22"/>
    </location>
</feature>